<evidence type="ECO:0000259" key="2">
    <source>
        <dbReference type="Pfam" id="PF14661"/>
    </source>
</evidence>
<feature type="region of interest" description="Disordered" evidence="1">
    <location>
        <begin position="377"/>
        <end position="402"/>
    </location>
</feature>
<dbReference type="GO" id="GO:0051225">
    <property type="term" value="P:spindle assembly"/>
    <property type="evidence" value="ECO:0007669"/>
    <property type="project" value="InterPro"/>
</dbReference>
<organism evidence="3 4">
    <name type="scientific">Panicum virgatum</name>
    <name type="common">Blackwell switchgrass</name>
    <dbReference type="NCBI Taxonomy" id="38727"/>
    <lineage>
        <taxon>Eukaryota</taxon>
        <taxon>Viridiplantae</taxon>
        <taxon>Streptophyta</taxon>
        <taxon>Embryophyta</taxon>
        <taxon>Tracheophyta</taxon>
        <taxon>Spermatophyta</taxon>
        <taxon>Magnoliopsida</taxon>
        <taxon>Liliopsida</taxon>
        <taxon>Poales</taxon>
        <taxon>Poaceae</taxon>
        <taxon>PACMAD clade</taxon>
        <taxon>Panicoideae</taxon>
        <taxon>Panicodae</taxon>
        <taxon>Paniceae</taxon>
        <taxon>Panicinae</taxon>
        <taxon>Panicum</taxon>
        <taxon>Panicum sect. Hiantes</taxon>
    </lineage>
</organism>
<feature type="compositionally biased region" description="Polar residues" evidence="1">
    <location>
        <begin position="507"/>
        <end position="527"/>
    </location>
</feature>
<feature type="compositionally biased region" description="Polar residues" evidence="1">
    <location>
        <begin position="536"/>
        <end position="545"/>
    </location>
</feature>
<reference evidence="3" key="1">
    <citation type="submission" date="2020-05" db="EMBL/GenBank/DDBJ databases">
        <title>WGS assembly of Panicum virgatum.</title>
        <authorList>
            <person name="Lovell J.T."/>
            <person name="Jenkins J."/>
            <person name="Shu S."/>
            <person name="Juenger T.E."/>
            <person name="Schmutz J."/>
        </authorList>
    </citation>
    <scope>NUCLEOTIDE SEQUENCE</scope>
    <source>
        <strain evidence="3">AP13</strain>
    </source>
</reference>
<dbReference type="Pfam" id="PF14661">
    <property type="entry name" value="HAUS6_N"/>
    <property type="match status" value="1"/>
</dbReference>
<dbReference type="EMBL" id="CM029037">
    <property type="protein sequence ID" value="KAG2658176.1"/>
    <property type="molecule type" value="Genomic_DNA"/>
</dbReference>
<protein>
    <recommendedName>
        <fullName evidence="2">HAUS augmin-like complex subunit 6 N-terminal domain-containing protein</fullName>
    </recommendedName>
</protein>
<feature type="compositionally biased region" description="Low complexity" evidence="1">
    <location>
        <begin position="469"/>
        <end position="483"/>
    </location>
</feature>
<keyword evidence="4" id="KW-1185">Reference proteome</keyword>
<accession>A0A8T0XJQ9</accession>
<feature type="region of interest" description="Disordered" evidence="1">
    <location>
        <begin position="566"/>
        <end position="589"/>
    </location>
</feature>
<dbReference type="AlphaFoldDB" id="A0A8T0XJQ9"/>
<comment type="caution">
    <text evidence="3">The sequence shown here is derived from an EMBL/GenBank/DDBJ whole genome shotgun (WGS) entry which is preliminary data.</text>
</comment>
<evidence type="ECO:0000313" key="4">
    <source>
        <dbReference type="Proteomes" id="UP000823388"/>
    </source>
</evidence>
<dbReference type="OrthoDB" id="5575722at2759"/>
<dbReference type="InterPro" id="IPR026797">
    <property type="entry name" value="HAUS_6"/>
</dbReference>
<feature type="region of interest" description="Disordered" evidence="1">
    <location>
        <begin position="507"/>
        <end position="548"/>
    </location>
</feature>
<evidence type="ECO:0000256" key="1">
    <source>
        <dbReference type="SAM" id="MobiDB-lite"/>
    </source>
</evidence>
<feature type="domain" description="HAUS augmin-like complex subunit 6 N-terminal" evidence="2">
    <location>
        <begin position="17"/>
        <end position="260"/>
    </location>
</feature>
<proteinExistence type="predicted"/>
<dbReference type="PANTHER" id="PTHR16151">
    <property type="entry name" value="HAUS AUGMIN-LIKE COMPLEX SUBUNIT 6"/>
    <property type="match status" value="1"/>
</dbReference>
<dbReference type="Proteomes" id="UP000823388">
    <property type="component" value="Chromosome 1K"/>
</dbReference>
<sequence>MATDREKEREAELESAMYTNCLLLGLDPAVLGSPSSPVARVGLFRHSNPRLGEQLLYFLLSSLRGPAQSAKDFDKVWPIFDSAQSREFRKIVQGIISELEQQGALPRSNSRVSSLATCCGPRFVELLWQLSVHALREVHRRTFAADVASNPLPAALTDVSYLHAAALLPVTKARIALERRKFLKNANIAVQRQTTWSNLAHEMTAEFRSLCAEEAYLQQELEKLQDMRNKAKLEGDLWDERISSSSGQNSHLVSKATRLWESILARKGQHEVLASGPIEDLIAHREHRYRISGSQLLAAMDMSPSVPHSELLSARAGEISPILDKQEQISPLFQGKEEALSRPDDRNGRGQQTVDVAEILRRWTHALQRIHKQSLHLAKANDGEGPELLRSASDGETSTHADSLTATLAEHRQHLVSIQGLINQLKEAIPAMQHSIEELSEEVNSISNPMDLLNSRLPLSAGLGRSEQESSSEVSEMTSKFSSTHLDRPGGSPALKLPPLFGLTPSSGKGTQAQKQNALIRQPSQEVTSEEKALTVPSNKDQVNGSEHENDGYIAHYIRRSVREAALSKPLTNTERPQDKNSDNGSEHFFIPLSAGAARKEMDAATNRRKQRPGLSSLQMKFPKSTSDLYYNADSPTNTSSVLLSEMNGHDPISAMSFLDPVSGLAHQSFITDDALDQVFSPPLLMESTLFHDADEDLLAPLSEMDTALMEH</sequence>
<gene>
    <name evidence="3" type="ORF">PVAP13_1KG259000</name>
</gene>
<dbReference type="GO" id="GO:0070652">
    <property type="term" value="C:HAUS complex"/>
    <property type="evidence" value="ECO:0007669"/>
    <property type="project" value="InterPro"/>
</dbReference>
<evidence type="ECO:0000313" key="3">
    <source>
        <dbReference type="EMBL" id="KAG2658176.1"/>
    </source>
</evidence>
<feature type="region of interest" description="Disordered" evidence="1">
    <location>
        <begin position="600"/>
        <end position="619"/>
    </location>
</feature>
<feature type="region of interest" description="Disordered" evidence="1">
    <location>
        <begin position="462"/>
        <end position="495"/>
    </location>
</feature>
<dbReference type="PANTHER" id="PTHR16151:SF2">
    <property type="entry name" value="HAUS AUGMIN-LIKE COMPLEX SUBUNIT 6"/>
    <property type="match status" value="1"/>
</dbReference>
<name>A0A8T0XJQ9_PANVG</name>
<dbReference type="GO" id="GO:0008017">
    <property type="term" value="F:microtubule binding"/>
    <property type="evidence" value="ECO:0007669"/>
    <property type="project" value="TreeGrafter"/>
</dbReference>
<feature type="compositionally biased region" description="Basic and acidic residues" evidence="1">
    <location>
        <begin position="576"/>
        <end position="586"/>
    </location>
</feature>
<dbReference type="GO" id="GO:1990498">
    <property type="term" value="C:mitotic spindle microtubule"/>
    <property type="evidence" value="ECO:0007669"/>
    <property type="project" value="TreeGrafter"/>
</dbReference>
<dbReference type="InterPro" id="IPR028163">
    <property type="entry name" value="HAUS_6_N"/>
</dbReference>